<dbReference type="AlphaFoldDB" id="A0AAU7VQJ9"/>
<gene>
    <name evidence="1" type="ORF">PRVXT_001525</name>
</gene>
<proteinExistence type="predicted"/>
<reference evidence="1" key="1">
    <citation type="journal article" date="2013" name="Extremophiles">
        <title>Proteinivorax tanatarense gen. nov., sp. nov., an anaerobic, haloalkaliphilic, proteolytic bacterium isolated from a decaying algal bloom, and proposal of Proteinivoraceae fam. nov.</title>
        <authorList>
            <person name="Kevbrin V."/>
            <person name="Boltyanskaya Y."/>
            <person name="Zhilina T."/>
            <person name="Kolganova T."/>
            <person name="Lavrentjeva E."/>
            <person name="Kuznetsov B."/>
        </authorList>
    </citation>
    <scope>NUCLEOTIDE SEQUENCE</scope>
    <source>
        <strain evidence="1">Z-910T</strain>
    </source>
</reference>
<name>A0AAU7VQJ9_9FIRM</name>
<protein>
    <recommendedName>
        <fullName evidence="2">Flagellar hook-length control protein FliK</fullName>
    </recommendedName>
</protein>
<accession>A0AAU7VQJ9</accession>
<reference evidence="1" key="2">
    <citation type="submission" date="2024-06" db="EMBL/GenBank/DDBJ databases">
        <authorList>
            <person name="Petrova K.O."/>
            <person name="Toshchakov S.V."/>
            <person name="Boltjanskaja Y.V."/>
            <person name="Kevbrin V."/>
        </authorList>
    </citation>
    <scope>NUCLEOTIDE SEQUENCE</scope>
    <source>
        <strain evidence="1">Z-910T</strain>
    </source>
</reference>
<dbReference type="RefSeq" id="WP_350345070.1">
    <property type="nucleotide sequence ID" value="NZ_CP158367.1"/>
</dbReference>
<evidence type="ECO:0008006" key="2">
    <source>
        <dbReference type="Google" id="ProtNLM"/>
    </source>
</evidence>
<organism evidence="1">
    <name type="scientific">Proteinivorax tanatarense</name>
    <dbReference type="NCBI Taxonomy" id="1260629"/>
    <lineage>
        <taxon>Bacteria</taxon>
        <taxon>Bacillati</taxon>
        <taxon>Bacillota</taxon>
        <taxon>Clostridia</taxon>
        <taxon>Eubacteriales</taxon>
        <taxon>Proteinivoracaceae</taxon>
        <taxon>Proteinivorax</taxon>
    </lineage>
</organism>
<dbReference type="EMBL" id="CP158367">
    <property type="protein sequence ID" value="XBX76336.1"/>
    <property type="molecule type" value="Genomic_DNA"/>
</dbReference>
<sequence>MLNSIKSFTAQLMLSNEKGDALRLKVGEKVKAKVLKVYAQKVTLNLQGKLLTANIGSSDIPLREGAEQTFVYSGLSKSGEMVFKPGDSLKVNDKQEHQALDRVLTELNLPKSQQAREIVQKMMELRVNLNRNDIQKVANLLPTKGENKEMLHRLVSLIKVGASLSKDNVEIMRIDVGQNMAENMESLQQVATNLNKRNNSINLSNISKEINKFIKENKVVIENKQSIAPKIKEFVSQPKVENVFKTLTKVASQRHMPAETSLKNVEVSLEHNRGFVEVKSHNLLSIKTGFESFRPLFSSEGLTQQSQLPEQSFIKNIILPNNLLESKQVELKPHENLTEKSQIFVSELEEKQIVRPIVGMARNFATMDVQLLANSSDTHNYNLTIDVPIEHKGKLHMANINIKQEKKASKDSHDTGKTFITVNVKTKNLGDVVSKLDIHKNNLNCIFEVEDSKTVDMLKGEFYRLHEMLDDEFKVINIDAKLKAKDEVIPREKSDNIKLNKLDIRV</sequence>
<evidence type="ECO:0000313" key="1">
    <source>
        <dbReference type="EMBL" id="XBX76336.1"/>
    </source>
</evidence>